<name>A0A1G7DFM3_9PROT</name>
<dbReference type="Gene3D" id="3.30.460.10">
    <property type="entry name" value="Beta Polymerase, domain 2"/>
    <property type="match status" value="1"/>
</dbReference>
<dbReference type="Proteomes" id="UP000183685">
    <property type="component" value="Unassembled WGS sequence"/>
</dbReference>
<evidence type="ECO:0000313" key="1">
    <source>
        <dbReference type="EMBL" id="SDE50408.1"/>
    </source>
</evidence>
<accession>A0A1G7DFM3</accession>
<protein>
    <recommendedName>
        <fullName evidence="3">Nucleotidyltransferase domain-containing protein</fullName>
    </recommendedName>
</protein>
<dbReference type="AlphaFoldDB" id="A0A1G7DFM3"/>
<dbReference type="STRING" id="637679.GCA_001550055_02210"/>
<keyword evidence="2" id="KW-1185">Reference proteome</keyword>
<dbReference type="InterPro" id="IPR043519">
    <property type="entry name" value="NT_sf"/>
</dbReference>
<reference evidence="1 2" key="1">
    <citation type="submission" date="2016-10" db="EMBL/GenBank/DDBJ databases">
        <authorList>
            <person name="de Groot N.N."/>
        </authorList>
    </citation>
    <scope>NUCLEOTIDE SEQUENCE [LARGE SCALE GENOMIC DNA]</scope>
    <source>
        <strain evidence="1 2">CGMCC 1.9109</strain>
    </source>
</reference>
<evidence type="ECO:0000313" key="2">
    <source>
        <dbReference type="Proteomes" id="UP000183685"/>
    </source>
</evidence>
<dbReference type="OrthoDB" id="7375008at2"/>
<dbReference type="SUPFAM" id="SSF81301">
    <property type="entry name" value="Nucleotidyltransferase"/>
    <property type="match status" value="1"/>
</dbReference>
<organism evidence="1 2">
    <name type="scientific">Kordiimonas lacus</name>
    <dbReference type="NCBI Taxonomy" id="637679"/>
    <lineage>
        <taxon>Bacteria</taxon>
        <taxon>Pseudomonadati</taxon>
        <taxon>Pseudomonadota</taxon>
        <taxon>Alphaproteobacteria</taxon>
        <taxon>Kordiimonadales</taxon>
        <taxon>Kordiimonadaceae</taxon>
        <taxon>Kordiimonas</taxon>
    </lineage>
</organism>
<dbReference type="RefSeq" id="WP_068304958.1">
    <property type="nucleotide sequence ID" value="NZ_FNAK01000007.1"/>
</dbReference>
<gene>
    <name evidence="1" type="ORF">SAMN04488071_3096</name>
</gene>
<proteinExistence type="predicted"/>
<sequence>MTSTLPSQHVAFIEKAREFFSNDHRFEALLGGGSLVHGGFDEHSDLDLVIIVKEEFYPEVMESRRALAESVDVLVSAFTGEHVGEPRLLICLYQNALLHVDMKFVTVSDLDARIEIPAVLWARNMDLIQQKLDAAIIEWPNQSPQWFEDRAWIWLHYAITKAMRCEFYEAIGMLSFFRDQVLGPMIHRRHGQNQRGVRRIEEIGGAMLAATVPACCAKSVRSAIHASMELYLELREDQVPEKITNGMPEGLCDLYPLHAV</sequence>
<dbReference type="EMBL" id="FNAK01000007">
    <property type="protein sequence ID" value="SDE50408.1"/>
    <property type="molecule type" value="Genomic_DNA"/>
</dbReference>
<evidence type="ECO:0008006" key="3">
    <source>
        <dbReference type="Google" id="ProtNLM"/>
    </source>
</evidence>
<dbReference type="CDD" id="cd05403">
    <property type="entry name" value="NT_KNTase_like"/>
    <property type="match status" value="1"/>
</dbReference>